<evidence type="ECO:0000256" key="3">
    <source>
        <dbReference type="SAM" id="MobiDB-lite"/>
    </source>
</evidence>
<dbReference type="SUPFAM" id="SSF49899">
    <property type="entry name" value="Concanavalin A-like lectins/glucanases"/>
    <property type="match status" value="1"/>
</dbReference>
<keyword evidence="8" id="KW-1185">Reference proteome</keyword>
<evidence type="ECO:0000259" key="6">
    <source>
        <dbReference type="Pfam" id="PF00139"/>
    </source>
</evidence>
<feature type="signal peptide" evidence="5">
    <location>
        <begin position="1"/>
        <end position="24"/>
    </location>
</feature>
<comment type="caution">
    <text evidence="7">The sequence shown here is derived from an EMBL/GenBank/DDBJ whole genome shotgun (WGS) entry which is preliminary data.</text>
</comment>
<dbReference type="Pfam" id="PF00139">
    <property type="entry name" value="Lectin_legB"/>
    <property type="match status" value="1"/>
</dbReference>
<dbReference type="PROSITE" id="PS00307">
    <property type="entry name" value="LECTIN_LEGUME_BETA"/>
    <property type="match status" value="1"/>
</dbReference>
<dbReference type="InterPro" id="IPR013320">
    <property type="entry name" value="ConA-like_dom_sf"/>
</dbReference>
<feature type="transmembrane region" description="Helical" evidence="4">
    <location>
        <begin position="301"/>
        <end position="323"/>
    </location>
</feature>
<feature type="chain" id="PRO_5044838401" description="Legume lectin domain-containing protein" evidence="5">
    <location>
        <begin position="25"/>
        <end position="364"/>
    </location>
</feature>
<feature type="domain" description="Legume lectin" evidence="6">
    <location>
        <begin position="26"/>
        <end position="270"/>
    </location>
</feature>
<dbReference type="PANTHER" id="PTHR32401">
    <property type="entry name" value="CONCANAVALIN A-LIKE LECTIN FAMILY PROTEIN"/>
    <property type="match status" value="1"/>
</dbReference>
<accession>A0ABD3BKQ7</accession>
<comment type="similarity">
    <text evidence="1">Belongs to the leguminous lectin family.</text>
</comment>
<dbReference type="AlphaFoldDB" id="A0ABD3BKQ7"/>
<keyword evidence="2" id="KW-0430">Lectin</keyword>
<dbReference type="EMBL" id="JAVIJP010000083">
    <property type="protein sequence ID" value="KAL3617342.1"/>
    <property type="molecule type" value="Genomic_DNA"/>
</dbReference>
<keyword evidence="4" id="KW-0812">Transmembrane</keyword>
<protein>
    <recommendedName>
        <fullName evidence="6">Legume lectin domain-containing protein</fullName>
    </recommendedName>
</protein>
<name>A0ABD3BKQ7_9LAMI</name>
<dbReference type="GO" id="GO:0030246">
    <property type="term" value="F:carbohydrate binding"/>
    <property type="evidence" value="ECO:0007669"/>
    <property type="project" value="UniProtKB-KW"/>
</dbReference>
<dbReference type="InterPro" id="IPR000985">
    <property type="entry name" value="Lectin_LegA_CS"/>
</dbReference>
<feature type="region of interest" description="Disordered" evidence="3">
    <location>
        <begin position="276"/>
        <end position="297"/>
    </location>
</feature>
<evidence type="ECO:0000256" key="2">
    <source>
        <dbReference type="ARBA" id="ARBA00022734"/>
    </source>
</evidence>
<dbReference type="PANTHER" id="PTHR32401:SF49">
    <property type="entry name" value="OS10G0129200 PROTEIN"/>
    <property type="match status" value="1"/>
</dbReference>
<organism evidence="7 8">
    <name type="scientific">Castilleja foliolosa</name>
    <dbReference type="NCBI Taxonomy" id="1961234"/>
    <lineage>
        <taxon>Eukaryota</taxon>
        <taxon>Viridiplantae</taxon>
        <taxon>Streptophyta</taxon>
        <taxon>Embryophyta</taxon>
        <taxon>Tracheophyta</taxon>
        <taxon>Spermatophyta</taxon>
        <taxon>Magnoliopsida</taxon>
        <taxon>eudicotyledons</taxon>
        <taxon>Gunneridae</taxon>
        <taxon>Pentapetalae</taxon>
        <taxon>asterids</taxon>
        <taxon>lamiids</taxon>
        <taxon>Lamiales</taxon>
        <taxon>Orobanchaceae</taxon>
        <taxon>Pedicularideae</taxon>
        <taxon>Castillejinae</taxon>
        <taxon>Castilleja</taxon>
    </lineage>
</organism>
<dbReference type="InterPro" id="IPR001220">
    <property type="entry name" value="Legume_lectin_dom"/>
</dbReference>
<evidence type="ECO:0000313" key="7">
    <source>
        <dbReference type="EMBL" id="KAL3617342.1"/>
    </source>
</evidence>
<sequence length="364" mass="40098">MSTRNNFIISFIILTISFITPSSSSISFNIPTINQQHTGSPIVISGSAYITSDGIQVTTNDRSQAQGGRAGRATYFQPLHLWDRATRNLTDFTTHFSFIIGSGGNDSYGDGLTFFLAPNGSNTIQPWSYGASLGIGNCSGTLNSSEYSFVAVEFDTYMNYLFDPSYSPLTPHIGIDINSMRSANTTTWRNNITLGVQNNATISYRDNSMLLSVDVTGFWRNRTWVDSLSYVVDLRNFLPEYVTFGFSAATGDSFESHNIKSWSFYSSLEINVTSGNITPAPGPRPSPRPVPGPDPENKTGLIVGLSVSLAVVIFGVALATYCLRWRKNKRSTDYEEEEEDSVDPVMDMDFEKGSGAKKFSYLLE</sequence>
<evidence type="ECO:0000256" key="1">
    <source>
        <dbReference type="ARBA" id="ARBA00007606"/>
    </source>
</evidence>
<dbReference type="Proteomes" id="UP001632038">
    <property type="component" value="Unassembled WGS sequence"/>
</dbReference>
<evidence type="ECO:0000256" key="5">
    <source>
        <dbReference type="SAM" id="SignalP"/>
    </source>
</evidence>
<reference evidence="8" key="1">
    <citation type="journal article" date="2024" name="IScience">
        <title>Strigolactones Initiate the Formation of Haustorium-like Structures in Castilleja.</title>
        <authorList>
            <person name="Buerger M."/>
            <person name="Peterson D."/>
            <person name="Chory J."/>
        </authorList>
    </citation>
    <scope>NUCLEOTIDE SEQUENCE [LARGE SCALE GENOMIC DNA]</scope>
</reference>
<dbReference type="Gene3D" id="2.60.120.200">
    <property type="match status" value="1"/>
</dbReference>
<dbReference type="InterPro" id="IPR019825">
    <property type="entry name" value="Lectin_legB_Mn/Ca_BS"/>
</dbReference>
<feature type="compositionally biased region" description="Pro residues" evidence="3">
    <location>
        <begin position="280"/>
        <end position="294"/>
    </location>
</feature>
<keyword evidence="4" id="KW-0472">Membrane</keyword>
<proteinExistence type="inferred from homology"/>
<feature type="region of interest" description="Disordered" evidence="3">
    <location>
        <begin position="332"/>
        <end position="351"/>
    </location>
</feature>
<dbReference type="InterPro" id="IPR050258">
    <property type="entry name" value="Leguminous_Lectin"/>
</dbReference>
<gene>
    <name evidence="7" type="ORF">CASFOL_038887</name>
</gene>
<dbReference type="CDD" id="cd06899">
    <property type="entry name" value="lectin_legume_LecRK_Arcelin_ConA"/>
    <property type="match status" value="1"/>
</dbReference>
<dbReference type="PROSITE" id="PS00308">
    <property type="entry name" value="LECTIN_LEGUME_ALPHA"/>
    <property type="match status" value="1"/>
</dbReference>
<keyword evidence="4" id="KW-1133">Transmembrane helix</keyword>
<keyword evidence="5" id="KW-0732">Signal</keyword>
<evidence type="ECO:0000256" key="4">
    <source>
        <dbReference type="SAM" id="Phobius"/>
    </source>
</evidence>
<feature type="compositionally biased region" description="Acidic residues" evidence="3">
    <location>
        <begin position="334"/>
        <end position="348"/>
    </location>
</feature>
<evidence type="ECO:0000313" key="8">
    <source>
        <dbReference type="Proteomes" id="UP001632038"/>
    </source>
</evidence>